<dbReference type="OrthoDB" id="9394386at2759"/>
<proteinExistence type="predicted"/>
<dbReference type="Proteomes" id="UP000051836">
    <property type="component" value="Unassembled WGS sequence"/>
</dbReference>
<dbReference type="STRING" id="12930.A0A0Q3X9T7"/>
<evidence type="ECO:0000256" key="2">
    <source>
        <dbReference type="ARBA" id="ARBA00022490"/>
    </source>
</evidence>
<gene>
    <name evidence="6" type="ORF">AAES_11785</name>
</gene>
<evidence type="ECO:0000256" key="5">
    <source>
        <dbReference type="SAM" id="MobiDB-lite"/>
    </source>
</evidence>
<evidence type="ECO:0000256" key="4">
    <source>
        <dbReference type="ARBA" id="ARBA00022737"/>
    </source>
</evidence>
<dbReference type="PANTHER" id="PTHR22710:SF2">
    <property type="entry name" value="X-RAY RADIATION RESISTANCE-ASSOCIATED PROTEIN 1"/>
    <property type="match status" value="1"/>
</dbReference>
<accession>A0A0Q3X9T7</accession>
<comment type="caution">
    <text evidence="6">The sequence shown here is derived from an EMBL/GenBank/DDBJ whole genome shotgun (WGS) entry which is preliminary data.</text>
</comment>
<evidence type="ECO:0000256" key="3">
    <source>
        <dbReference type="ARBA" id="ARBA00022614"/>
    </source>
</evidence>
<keyword evidence="2" id="KW-0963">Cytoplasm</keyword>
<keyword evidence="3" id="KW-0433">Leucine-rich repeat</keyword>
<dbReference type="GO" id="GO:0005634">
    <property type="term" value="C:nucleus"/>
    <property type="evidence" value="ECO:0007669"/>
    <property type="project" value="TreeGrafter"/>
</dbReference>
<reference evidence="6 7" key="1">
    <citation type="submission" date="2015-10" db="EMBL/GenBank/DDBJ databases">
        <authorList>
            <person name="Gilbert D.G."/>
        </authorList>
    </citation>
    <scope>NUCLEOTIDE SEQUENCE [LARGE SCALE GENOMIC DNA]</scope>
    <source>
        <strain evidence="6">FVVF132</strain>
    </source>
</reference>
<name>A0A0Q3X9T7_AMAAE</name>
<sequence>MIPTSSQRMVLGEEEGGSRSPGSDEGHIASFFTTQLRPSWIRKKVQALYQVLDHPLVYQDAKAQLDCVQKPHVPREKHARMPGAPAWKTKAEILEGILLAMRNTQTFTEVPLGDGQAIG</sequence>
<keyword evidence="4" id="KW-0677">Repeat</keyword>
<keyword evidence="7" id="KW-1185">Reference proteome</keyword>
<dbReference type="GO" id="GO:0005737">
    <property type="term" value="C:cytoplasm"/>
    <property type="evidence" value="ECO:0007669"/>
    <property type="project" value="UniProtKB-SubCell"/>
</dbReference>
<evidence type="ECO:0000313" key="7">
    <source>
        <dbReference type="Proteomes" id="UP000051836"/>
    </source>
</evidence>
<comment type="subcellular location">
    <subcellularLocation>
        <location evidence="1">Cytoplasm</location>
    </subcellularLocation>
</comment>
<organism evidence="6 7">
    <name type="scientific">Amazona aestiva</name>
    <name type="common">Blue-fronted Amazon parrot</name>
    <dbReference type="NCBI Taxonomy" id="12930"/>
    <lineage>
        <taxon>Eukaryota</taxon>
        <taxon>Metazoa</taxon>
        <taxon>Chordata</taxon>
        <taxon>Craniata</taxon>
        <taxon>Vertebrata</taxon>
        <taxon>Euteleostomi</taxon>
        <taxon>Archelosauria</taxon>
        <taxon>Archosauria</taxon>
        <taxon>Dinosauria</taxon>
        <taxon>Saurischia</taxon>
        <taxon>Theropoda</taxon>
        <taxon>Coelurosauria</taxon>
        <taxon>Aves</taxon>
        <taxon>Neognathae</taxon>
        <taxon>Neoaves</taxon>
        <taxon>Telluraves</taxon>
        <taxon>Australaves</taxon>
        <taxon>Psittaciformes</taxon>
        <taxon>Psittacidae</taxon>
        <taxon>Amazona</taxon>
    </lineage>
</organism>
<protein>
    <submittedName>
        <fullName evidence="6">Uncharacterized protein</fullName>
    </submittedName>
</protein>
<dbReference type="PANTHER" id="PTHR22710">
    <property type="entry name" value="X-RAY RADIATION RESISTANCE ASSOCIATED PROTEIN 1 XRRA1"/>
    <property type="match status" value="1"/>
</dbReference>
<evidence type="ECO:0000313" key="6">
    <source>
        <dbReference type="EMBL" id="KQL60034.1"/>
    </source>
</evidence>
<evidence type="ECO:0000256" key="1">
    <source>
        <dbReference type="ARBA" id="ARBA00004496"/>
    </source>
</evidence>
<feature type="region of interest" description="Disordered" evidence="5">
    <location>
        <begin position="1"/>
        <end position="27"/>
    </location>
</feature>
<dbReference type="EMBL" id="LMAW01000220">
    <property type="protein sequence ID" value="KQL60034.1"/>
    <property type="molecule type" value="Genomic_DNA"/>
</dbReference>
<dbReference type="AlphaFoldDB" id="A0A0Q3X9T7"/>